<feature type="domain" description="HTH arsR-type" evidence="1">
    <location>
        <begin position="1"/>
        <end position="94"/>
    </location>
</feature>
<dbReference type="Pfam" id="PF18765">
    <property type="entry name" value="Polbeta"/>
    <property type="match status" value="1"/>
</dbReference>
<evidence type="ECO:0000313" key="2">
    <source>
        <dbReference type="EMBL" id="VAW15597.1"/>
    </source>
</evidence>
<accession>A0A3B0TQD5</accession>
<dbReference type="EMBL" id="UOEN01000277">
    <property type="protein sequence ID" value="VAW15597.1"/>
    <property type="molecule type" value="Genomic_DNA"/>
</dbReference>
<evidence type="ECO:0000259" key="1">
    <source>
        <dbReference type="PROSITE" id="PS50987"/>
    </source>
</evidence>
<dbReference type="InterPro" id="IPR011991">
    <property type="entry name" value="ArsR-like_HTH"/>
</dbReference>
<dbReference type="InterPro" id="IPR036390">
    <property type="entry name" value="WH_DNA-bd_sf"/>
</dbReference>
<dbReference type="Gene3D" id="3.30.460.10">
    <property type="entry name" value="Beta Polymerase, domain 2"/>
    <property type="match status" value="1"/>
</dbReference>
<sequence>MKIFDRLDETLSHKPKIKVLRFLAIGKGEYTGRGIARAVGMSASSIHQILQEMKDENLVVVRKIGNAILYKIYAENYIIKNLIMPLFEKEKRIYDDLVLLIKKQLKEGKDEISCVAVFGSVAQRKETAKSDLDLVVITKTKKGKTKIDKLMDNLSISLANKFQVLLSPYILGYDEIKKMNTKKSALVRNILKNNRLIDGEPIERILA</sequence>
<dbReference type="AlphaFoldDB" id="A0A3B0TQD5"/>
<name>A0A3B0TQD5_9ZZZZ</name>
<protein>
    <recommendedName>
        <fullName evidence="1">HTH arsR-type domain-containing protein</fullName>
    </recommendedName>
</protein>
<dbReference type="InterPro" id="IPR036388">
    <property type="entry name" value="WH-like_DNA-bd_sf"/>
</dbReference>
<dbReference type="Gene3D" id="1.10.10.10">
    <property type="entry name" value="Winged helix-like DNA-binding domain superfamily/Winged helix DNA-binding domain"/>
    <property type="match status" value="1"/>
</dbReference>
<dbReference type="SUPFAM" id="SSF46785">
    <property type="entry name" value="Winged helix' DNA-binding domain"/>
    <property type="match status" value="1"/>
</dbReference>
<dbReference type="InterPro" id="IPR043519">
    <property type="entry name" value="NT_sf"/>
</dbReference>
<dbReference type="CDD" id="cd00090">
    <property type="entry name" value="HTH_ARSR"/>
    <property type="match status" value="1"/>
</dbReference>
<proteinExistence type="predicted"/>
<gene>
    <name evidence="2" type="ORF">MNBD_BACTEROID05-34</name>
</gene>
<organism evidence="2">
    <name type="scientific">hydrothermal vent metagenome</name>
    <dbReference type="NCBI Taxonomy" id="652676"/>
    <lineage>
        <taxon>unclassified sequences</taxon>
        <taxon>metagenomes</taxon>
        <taxon>ecological metagenomes</taxon>
    </lineage>
</organism>
<reference evidence="2" key="1">
    <citation type="submission" date="2018-06" db="EMBL/GenBank/DDBJ databases">
        <authorList>
            <person name="Zhirakovskaya E."/>
        </authorList>
    </citation>
    <scope>NUCLEOTIDE SEQUENCE</scope>
</reference>
<dbReference type="PROSITE" id="PS50987">
    <property type="entry name" value="HTH_ARSR_2"/>
    <property type="match status" value="1"/>
</dbReference>
<dbReference type="SUPFAM" id="SSF81301">
    <property type="entry name" value="Nucleotidyltransferase"/>
    <property type="match status" value="1"/>
</dbReference>
<dbReference type="SMART" id="SM00418">
    <property type="entry name" value="HTH_ARSR"/>
    <property type="match status" value="1"/>
</dbReference>
<dbReference type="InterPro" id="IPR001845">
    <property type="entry name" value="HTH_ArsR_DNA-bd_dom"/>
</dbReference>
<dbReference type="InterPro" id="IPR041633">
    <property type="entry name" value="Polbeta"/>
</dbReference>
<dbReference type="GO" id="GO:0003700">
    <property type="term" value="F:DNA-binding transcription factor activity"/>
    <property type="evidence" value="ECO:0007669"/>
    <property type="project" value="InterPro"/>
</dbReference>